<evidence type="ECO:0000256" key="2">
    <source>
        <dbReference type="ARBA" id="ARBA00022603"/>
    </source>
</evidence>
<dbReference type="SUPFAM" id="SSF75217">
    <property type="entry name" value="alpha/beta knot"/>
    <property type="match status" value="1"/>
</dbReference>
<evidence type="ECO:0000256" key="4">
    <source>
        <dbReference type="ARBA" id="ARBA00022691"/>
    </source>
</evidence>
<dbReference type="Pfam" id="PF00588">
    <property type="entry name" value="SpoU_methylase"/>
    <property type="match status" value="1"/>
</dbReference>
<dbReference type="EMBL" id="JRLF01000012">
    <property type="protein sequence ID" value="KQB39212.1"/>
    <property type="molecule type" value="Genomic_DNA"/>
</dbReference>
<dbReference type="InterPro" id="IPR033671">
    <property type="entry name" value="TrmH"/>
</dbReference>
<evidence type="ECO:0000313" key="9">
    <source>
        <dbReference type="EMBL" id="KQB39212.1"/>
    </source>
</evidence>
<dbReference type="EC" id="2.1.1.34" evidence="7"/>
<keyword evidence="4 7" id="KW-0949">S-adenosyl-L-methionine</keyword>
<keyword evidence="5 7" id="KW-0819">tRNA processing</keyword>
<feature type="binding site" evidence="7">
    <location>
        <position position="170"/>
    </location>
    <ligand>
        <name>S-adenosyl-L-methionine</name>
        <dbReference type="ChEBI" id="CHEBI:59789"/>
    </ligand>
</feature>
<evidence type="ECO:0000256" key="3">
    <source>
        <dbReference type="ARBA" id="ARBA00022679"/>
    </source>
</evidence>
<comment type="similarity">
    <text evidence="7">Belongs to the class IV-like SAM-binding methyltransferase superfamily. RNA methyltransferase TrmH family.</text>
</comment>
<dbReference type="Proteomes" id="UP000050443">
    <property type="component" value="Unassembled WGS sequence"/>
</dbReference>
<dbReference type="PATRIC" id="fig|362413.3.peg.866"/>
<dbReference type="STRING" id="362413.RC62_890"/>
<comment type="function">
    <text evidence="7">Catalyzes the 2'-O methylation of guanosine at position 18 in tRNA.</text>
</comment>
<dbReference type="InterPro" id="IPR029026">
    <property type="entry name" value="tRNA_m1G_MTases_N"/>
</dbReference>
<evidence type="ECO:0000256" key="6">
    <source>
        <dbReference type="ARBA" id="ARBA00022884"/>
    </source>
</evidence>
<dbReference type="InterPro" id="IPR029028">
    <property type="entry name" value="Alpha/beta_knot_MTases"/>
</dbReference>
<evidence type="ECO:0000256" key="7">
    <source>
        <dbReference type="HAMAP-Rule" id="MF_02060"/>
    </source>
</evidence>
<reference evidence="9 10" key="1">
    <citation type="submission" date="2014-09" db="EMBL/GenBank/DDBJ databases">
        <title>Genome sequence of Flavobacterium aquidurense RC62.</title>
        <authorList>
            <person name="Kim J.F."/>
            <person name="Kwak M.-J."/>
        </authorList>
    </citation>
    <scope>NUCLEOTIDE SEQUENCE [LARGE SCALE GENOMIC DNA]</scope>
    <source>
        <strain evidence="9 10">RC62</strain>
    </source>
</reference>
<dbReference type="GO" id="GO:0141100">
    <property type="term" value="F:tRNA (guanine(18)-2'-O)-methyltransferase activity"/>
    <property type="evidence" value="ECO:0007669"/>
    <property type="project" value="UniProtKB-UniRule"/>
</dbReference>
<feature type="domain" description="tRNA/rRNA methyltransferase SpoU type" evidence="8">
    <location>
        <begin position="51"/>
        <end position="189"/>
    </location>
</feature>
<evidence type="ECO:0000313" key="10">
    <source>
        <dbReference type="Proteomes" id="UP000050443"/>
    </source>
</evidence>
<protein>
    <recommendedName>
        <fullName evidence="7">tRNA (guanosine(18)-2'-O)-methyltransferase</fullName>
        <ecNumber evidence="7">2.1.1.34</ecNumber>
    </recommendedName>
    <alternativeName>
        <fullName evidence="7">tRNA [Gm18] methyltransferase</fullName>
    </alternativeName>
</protein>
<name>A0A0N8VMF9_9FLAO</name>
<sequence>MKFLSVLIMCIFVANTNKMIDLDYLAFLENILTDNRKEKFLKVLKKRTKHFTIVVEDVFQMHNTSAVMRSCEVFGIQELNVIEQRYGKKIDKEIAMGAQKWVDINQFDSVTNCIATLKDQGYQIIATTPHENDCLLEDFDISKPSALFFGTERDGLSEEILEKADGFLKIPMVGFTESLNISVSAAIIIQNLTNRLQNSDIEWHLSEEEILEKRLAWAKNSIKDIKRIEARYFEENPR</sequence>
<comment type="caution">
    <text evidence="9">The sequence shown here is derived from an EMBL/GenBank/DDBJ whole genome shotgun (WGS) entry which is preliminary data.</text>
</comment>
<comment type="catalytic activity">
    <reaction evidence="7">
        <text>guanosine(18) in tRNA + S-adenosyl-L-methionine = 2'-O-methylguanosine(18) in tRNA + S-adenosyl-L-homocysteine + H(+)</text>
        <dbReference type="Rhea" id="RHEA:20077"/>
        <dbReference type="Rhea" id="RHEA-COMP:10190"/>
        <dbReference type="Rhea" id="RHEA-COMP:10192"/>
        <dbReference type="ChEBI" id="CHEBI:15378"/>
        <dbReference type="ChEBI" id="CHEBI:57856"/>
        <dbReference type="ChEBI" id="CHEBI:59789"/>
        <dbReference type="ChEBI" id="CHEBI:74269"/>
        <dbReference type="ChEBI" id="CHEBI:74445"/>
        <dbReference type="EC" id="2.1.1.34"/>
    </reaction>
</comment>
<organism evidence="9 10">
    <name type="scientific">Flavobacterium aquidurense</name>
    <dbReference type="NCBI Taxonomy" id="362413"/>
    <lineage>
        <taxon>Bacteria</taxon>
        <taxon>Pseudomonadati</taxon>
        <taxon>Bacteroidota</taxon>
        <taxon>Flavobacteriia</taxon>
        <taxon>Flavobacteriales</taxon>
        <taxon>Flavobacteriaceae</taxon>
        <taxon>Flavobacterium</taxon>
    </lineage>
</organism>
<dbReference type="InterPro" id="IPR001537">
    <property type="entry name" value="SpoU_MeTrfase"/>
</dbReference>
<evidence type="ECO:0000256" key="1">
    <source>
        <dbReference type="ARBA" id="ARBA00022555"/>
    </source>
</evidence>
<evidence type="ECO:0000259" key="8">
    <source>
        <dbReference type="Pfam" id="PF00588"/>
    </source>
</evidence>
<keyword evidence="2 7" id="KW-0489">Methyltransferase</keyword>
<dbReference type="PANTHER" id="PTHR43453:SF1">
    <property type="entry name" value="TRNA_RRNA METHYLTRANSFERASE SPOU TYPE DOMAIN-CONTAINING PROTEIN"/>
    <property type="match status" value="1"/>
</dbReference>
<gene>
    <name evidence="7" type="primary">trmH</name>
    <name evidence="9" type="ORF">RC62_890</name>
</gene>
<dbReference type="GO" id="GO:0002938">
    <property type="term" value="P:tRNA guanine ribose methylation"/>
    <property type="evidence" value="ECO:0007669"/>
    <property type="project" value="UniProtKB-UniRule"/>
</dbReference>
<dbReference type="CDD" id="cd18092">
    <property type="entry name" value="SpoU-like_TrmH"/>
    <property type="match status" value="1"/>
</dbReference>
<feature type="binding site" evidence="7">
    <location>
        <position position="179"/>
    </location>
    <ligand>
        <name>S-adenosyl-L-methionine</name>
        <dbReference type="ChEBI" id="CHEBI:59789"/>
    </ligand>
</feature>
<comment type="caution">
    <text evidence="7">Lacks conserved residue(s) required for the propagation of feature annotation.</text>
</comment>
<accession>A0A0N8VMF9</accession>
<dbReference type="AlphaFoldDB" id="A0A0N8VMF9"/>
<dbReference type="HAMAP" id="MF_02060">
    <property type="entry name" value="tRNA_methyltr_TrmH"/>
    <property type="match status" value="1"/>
</dbReference>
<keyword evidence="3 7" id="KW-0808">Transferase</keyword>
<feature type="binding site" evidence="7">
    <location>
        <position position="127"/>
    </location>
    <ligand>
        <name>S-adenosyl-L-methionine</name>
        <dbReference type="ChEBI" id="CHEBI:59789"/>
    </ligand>
</feature>
<dbReference type="GO" id="GO:0000049">
    <property type="term" value="F:tRNA binding"/>
    <property type="evidence" value="ECO:0007669"/>
    <property type="project" value="UniProtKB-UniRule"/>
</dbReference>
<evidence type="ECO:0000256" key="5">
    <source>
        <dbReference type="ARBA" id="ARBA00022694"/>
    </source>
</evidence>
<keyword evidence="1 7" id="KW-0820">tRNA-binding</keyword>
<keyword evidence="6 7" id="KW-0694">RNA-binding</keyword>
<dbReference type="PANTHER" id="PTHR43453">
    <property type="entry name" value="RRNA METHYLASE-LIKE"/>
    <property type="match status" value="1"/>
</dbReference>
<proteinExistence type="inferred from homology"/>
<dbReference type="Gene3D" id="3.40.1280.10">
    <property type="match status" value="1"/>
</dbReference>